<evidence type="ECO:0000313" key="2">
    <source>
        <dbReference type="EMBL" id="UPV74561.1"/>
    </source>
</evidence>
<dbReference type="RefSeq" id="WP_248650606.1">
    <property type="nucleotide sequence ID" value="NZ_CP096659.1"/>
</dbReference>
<dbReference type="KEGG" id="halx:M0R89_00480"/>
<evidence type="ECO:0000313" key="3">
    <source>
        <dbReference type="Proteomes" id="UP000830729"/>
    </source>
</evidence>
<organism evidence="2 3">
    <name type="scientific">Halorussus limi</name>
    <dbReference type="NCBI Taxonomy" id="2938695"/>
    <lineage>
        <taxon>Archaea</taxon>
        <taxon>Methanobacteriati</taxon>
        <taxon>Methanobacteriota</taxon>
        <taxon>Stenosarchaea group</taxon>
        <taxon>Halobacteria</taxon>
        <taxon>Halobacteriales</taxon>
        <taxon>Haladaptataceae</taxon>
        <taxon>Halorussus</taxon>
    </lineage>
</organism>
<dbReference type="Proteomes" id="UP000830729">
    <property type="component" value="Chromosome"/>
</dbReference>
<keyword evidence="1" id="KW-0812">Transmembrane</keyword>
<dbReference type="GeneID" id="72183629"/>
<feature type="transmembrane region" description="Helical" evidence="1">
    <location>
        <begin position="48"/>
        <end position="74"/>
    </location>
</feature>
<feature type="transmembrane region" description="Helical" evidence="1">
    <location>
        <begin position="95"/>
        <end position="117"/>
    </location>
</feature>
<keyword evidence="1" id="KW-0472">Membrane</keyword>
<evidence type="ECO:0000256" key="1">
    <source>
        <dbReference type="SAM" id="Phobius"/>
    </source>
</evidence>
<gene>
    <name evidence="2" type="ORF">M0R89_00480</name>
</gene>
<dbReference type="EMBL" id="CP096659">
    <property type="protein sequence ID" value="UPV74561.1"/>
    <property type="molecule type" value="Genomic_DNA"/>
</dbReference>
<protein>
    <submittedName>
        <fullName evidence="2">Uncharacterized protein</fullName>
    </submittedName>
</protein>
<name>A0A8U0HUZ3_9EURY</name>
<dbReference type="AlphaFoldDB" id="A0A8U0HUZ3"/>
<sequence>MLQALALVGLAFGGACVVFGAAWRRGAPRLDERYAGDELAARATRDGGALAFAAVGLGVALVGVGTLGTMARLAGPAGPSGPLATLGAAIPARTFGGLLVLGGFVLFVGAVLVPVAVELRGRLRG</sequence>
<proteinExistence type="predicted"/>
<keyword evidence="3" id="KW-1185">Reference proteome</keyword>
<keyword evidence="1" id="KW-1133">Transmembrane helix</keyword>
<reference evidence="2 3" key="1">
    <citation type="submission" date="2022-04" db="EMBL/GenBank/DDBJ databases">
        <title>Diverse halophilic archaea isolated from saline environments.</title>
        <authorList>
            <person name="Cui H.-L."/>
        </authorList>
    </citation>
    <scope>NUCLEOTIDE SEQUENCE [LARGE SCALE GENOMIC DNA]</scope>
    <source>
        <strain evidence="2 3">XZYJT49</strain>
    </source>
</reference>
<accession>A0A8U0HUZ3</accession>